<keyword evidence="4" id="KW-1185">Reference proteome</keyword>
<dbReference type="RefSeq" id="WP_157346585.1">
    <property type="nucleotide sequence ID" value="NZ_WSEK01000005.1"/>
</dbReference>
<gene>
    <name evidence="3" type="ORF">GON03_20830</name>
</gene>
<feature type="region of interest" description="Disordered" evidence="1">
    <location>
        <begin position="1"/>
        <end position="29"/>
    </location>
</feature>
<feature type="transmembrane region" description="Helical" evidence="2">
    <location>
        <begin position="34"/>
        <end position="51"/>
    </location>
</feature>
<evidence type="ECO:0000313" key="3">
    <source>
        <dbReference type="EMBL" id="MVQ51632.1"/>
    </source>
</evidence>
<sequence>MTIEQTPAAARTDVRRPAAVSGTTRPTRPFRKRGMLLTAGALSWALAMVVMGSDPHGATEEAVFSLASGLFQIGVMGLLTVLWQTQALGEGRVARFFLRLEGVLLSLAICSTFVDGISVSDLDQTGWLLLDLTWPLSMMGMFFIGIRIAIAGRWRGVSRFWPLVAESWAVVSVPAYGIFGGTVAGFVGAAHLCIGYAVLGQIVARKEG</sequence>
<accession>A0A6L6XXW3</accession>
<evidence type="ECO:0000256" key="2">
    <source>
        <dbReference type="SAM" id="Phobius"/>
    </source>
</evidence>
<feature type="transmembrane region" description="Helical" evidence="2">
    <location>
        <begin position="63"/>
        <end position="84"/>
    </location>
</feature>
<evidence type="ECO:0000256" key="1">
    <source>
        <dbReference type="SAM" id="MobiDB-lite"/>
    </source>
</evidence>
<feature type="transmembrane region" description="Helical" evidence="2">
    <location>
        <begin position="160"/>
        <end position="179"/>
    </location>
</feature>
<proteinExistence type="predicted"/>
<organism evidence="3 4">
    <name type="scientific">Nocardioides agri</name>
    <dbReference type="NCBI Taxonomy" id="2682843"/>
    <lineage>
        <taxon>Bacteria</taxon>
        <taxon>Bacillati</taxon>
        <taxon>Actinomycetota</taxon>
        <taxon>Actinomycetes</taxon>
        <taxon>Propionibacteriales</taxon>
        <taxon>Nocardioidaceae</taxon>
        <taxon>Nocardioides</taxon>
    </lineage>
</organism>
<feature type="transmembrane region" description="Helical" evidence="2">
    <location>
        <begin position="126"/>
        <end position="148"/>
    </location>
</feature>
<feature type="transmembrane region" description="Helical" evidence="2">
    <location>
        <begin position="185"/>
        <end position="204"/>
    </location>
</feature>
<keyword evidence="2" id="KW-0472">Membrane</keyword>
<keyword evidence="2" id="KW-0812">Transmembrane</keyword>
<dbReference type="EMBL" id="WSEK01000005">
    <property type="protein sequence ID" value="MVQ51632.1"/>
    <property type="molecule type" value="Genomic_DNA"/>
</dbReference>
<name>A0A6L6XXW3_9ACTN</name>
<protein>
    <submittedName>
        <fullName evidence="3">Uncharacterized protein</fullName>
    </submittedName>
</protein>
<reference evidence="3 4" key="1">
    <citation type="submission" date="2019-12" db="EMBL/GenBank/DDBJ databases">
        <authorList>
            <person name="Huq M.A."/>
        </authorList>
    </citation>
    <scope>NUCLEOTIDE SEQUENCE [LARGE SCALE GENOMIC DNA]</scope>
    <source>
        <strain evidence="3 4">MAH-18</strain>
    </source>
</reference>
<comment type="caution">
    <text evidence="3">The sequence shown here is derived from an EMBL/GenBank/DDBJ whole genome shotgun (WGS) entry which is preliminary data.</text>
</comment>
<keyword evidence="2" id="KW-1133">Transmembrane helix</keyword>
<feature type="transmembrane region" description="Helical" evidence="2">
    <location>
        <begin position="96"/>
        <end position="114"/>
    </location>
</feature>
<dbReference type="Proteomes" id="UP000473525">
    <property type="component" value="Unassembled WGS sequence"/>
</dbReference>
<dbReference type="AlphaFoldDB" id="A0A6L6XXW3"/>
<evidence type="ECO:0000313" key="4">
    <source>
        <dbReference type="Proteomes" id="UP000473525"/>
    </source>
</evidence>